<dbReference type="GO" id="GO:0015159">
    <property type="term" value="F:polysaccharide transmembrane transporter activity"/>
    <property type="evidence" value="ECO:0007669"/>
    <property type="project" value="InterPro"/>
</dbReference>
<sequence length="189" mass="20425">MSRVLFRTAALLCLALSLSACAKDRPGLVARGGPTSEVPYRLGPGDKLRITVFNQPTLSSTYAVDASGNVAMPLIGAVPAAQQSPAELKRVIEARLGKDYLREPNVSVEVEGYRPFFIFGEVNQAGQYPYVAGMTAEQAVAIAGGYTARARQDSVQLARRDDAGVARVRVPMTTVIRPGDTVFVHERWF</sequence>
<dbReference type="PANTHER" id="PTHR33619:SF3">
    <property type="entry name" value="POLYSACCHARIDE EXPORT PROTEIN GFCE-RELATED"/>
    <property type="match status" value="1"/>
</dbReference>
<protein>
    <submittedName>
        <fullName evidence="5">Uncharacterized protein</fullName>
    </submittedName>
</protein>
<dbReference type="Pfam" id="PF10531">
    <property type="entry name" value="SLBB"/>
    <property type="match status" value="1"/>
</dbReference>
<proteinExistence type="predicted"/>
<feature type="domain" description="Soluble ligand binding" evidence="4">
    <location>
        <begin position="116"/>
        <end position="160"/>
    </location>
</feature>
<reference evidence="5 6" key="1">
    <citation type="submission" date="2020-08" db="EMBL/GenBank/DDBJ databases">
        <title>Genome sequence of Rhizobiales bacterium strain IZ6.</title>
        <authorList>
            <person name="Nakai R."/>
            <person name="Naganuma T."/>
        </authorList>
    </citation>
    <scope>NUCLEOTIDE SEQUENCE [LARGE SCALE GENOMIC DNA]</scope>
    <source>
        <strain evidence="5 6">IZ6</strain>
    </source>
</reference>
<dbReference type="Pfam" id="PF02563">
    <property type="entry name" value="Poly_export"/>
    <property type="match status" value="1"/>
</dbReference>
<feature type="chain" id="PRO_5028132223" evidence="2">
    <location>
        <begin position="23"/>
        <end position="189"/>
    </location>
</feature>
<dbReference type="EMBL" id="AP023361">
    <property type="protein sequence ID" value="BCJ90667.1"/>
    <property type="molecule type" value="Genomic_DNA"/>
</dbReference>
<dbReference type="PROSITE" id="PS51257">
    <property type="entry name" value="PROKAR_LIPOPROTEIN"/>
    <property type="match status" value="1"/>
</dbReference>
<dbReference type="AlphaFoldDB" id="A0A6S6QRV5"/>
<evidence type="ECO:0000313" key="6">
    <source>
        <dbReference type="Proteomes" id="UP000515317"/>
    </source>
</evidence>
<name>A0A6S6QRV5_9HYPH</name>
<dbReference type="Gene3D" id="3.30.1950.10">
    <property type="entry name" value="wza like domain"/>
    <property type="match status" value="1"/>
</dbReference>
<dbReference type="InterPro" id="IPR019554">
    <property type="entry name" value="Soluble_ligand-bd"/>
</dbReference>
<dbReference type="InterPro" id="IPR003715">
    <property type="entry name" value="Poly_export_N"/>
</dbReference>
<dbReference type="Proteomes" id="UP000515317">
    <property type="component" value="Chromosome"/>
</dbReference>
<evidence type="ECO:0000259" key="4">
    <source>
        <dbReference type="Pfam" id="PF10531"/>
    </source>
</evidence>
<dbReference type="InterPro" id="IPR049712">
    <property type="entry name" value="Poly_export"/>
</dbReference>
<evidence type="ECO:0000256" key="2">
    <source>
        <dbReference type="SAM" id="SignalP"/>
    </source>
</evidence>
<evidence type="ECO:0000259" key="3">
    <source>
        <dbReference type="Pfam" id="PF02563"/>
    </source>
</evidence>
<evidence type="ECO:0000256" key="1">
    <source>
        <dbReference type="ARBA" id="ARBA00022729"/>
    </source>
</evidence>
<dbReference type="PANTHER" id="PTHR33619">
    <property type="entry name" value="POLYSACCHARIDE EXPORT PROTEIN GFCE-RELATED"/>
    <property type="match status" value="1"/>
</dbReference>
<evidence type="ECO:0000313" key="5">
    <source>
        <dbReference type="EMBL" id="BCJ90667.1"/>
    </source>
</evidence>
<keyword evidence="1 2" id="KW-0732">Signal</keyword>
<dbReference type="KEGG" id="tso:IZ6_14020"/>
<accession>A0A6S6QRV5</accession>
<feature type="domain" description="Polysaccharide export protein N-terminal" evidence="3">
    <location>
        <begin position="37"/>
        <end position="110"/>
    </location>
</feature>
<feature type="signal peptide" evidence="2">
    <location>
        <begin position="1"/>
        <end position="22"/>
    </location>
</feature>
<gene>
    <name evidence="5" type="ORF">IZ6_14020</name>
</gene>
<dbReference type="RefSeq" id="WP_222877286.1">
    <property type="nucleotide sequence ID" value="NZ_AP023361.1"/>
</dbReference>
<organism evidence="5 6">
    <name type="scientific">Terrihabitans soli</name>
    <dbReference type="NCBI Taxonomy" id="708113"/>
    <lineage>
        <taxon>Bacteria</taxon>
        <taxon>Pseudomonadati</taxon>
        <taxon>Pseudomonadota</taxon>
        <taxon>Alphaproteobacteria</taxon>
        <taxon>Hyphomicrobiales</taxon>
        <taxon>Terrihabitans</taxon>
    </lineage>
</organism>
<keyword evidence="6" id="KW-1185">Reference proteome</keyword>
<dbReference type="Gene3D" id="3.10.560.10">
    <property type="entry name" value="Outer membrane lipoprotein wza domain like"/>
    <property type="match status" value="1"/>
</dbReference>